<sequence length="233" mass="27079">MMTLLDRYLKGETVEVYEELLVLGQEAFSSKNFIQIDLILKETFKRVQLNLDIIYNELKNIDYKFVSPTEYDWQIPVLPPDPDVDLLLVKLKSKLKHAGYIPLSLEYFYRIVGSCNFCWDWKMYPDIPWEGADPIDIPPIKTLLTDLIYDDYDLNEILLAGDYLQKDNISGSCYNLELTASPSIDSLLIGWDIPFINYLRLTFKNCGFTRADQCKYETLNAFCNTVRPKLLAI</sequence>
<organism evidence="1 2">
    <name type="scientific">Emticicia agri</name>
    <dbReference type="NCBI Taxonomy" id="2492393"/>
    <lineage>
        <taxon>Bacteria</taxon>
        <taxon>Pseudomonadati</taxon>
        <taxon>Bacteroidota</taxon>
        <taxon>Cytophagia</taxon>
        <taxon>Cytophagales</taxon>
        <taxon>Leadbetterellaceae</taxon>
        <taxon>Emticicia</taxon>
    </lineage>
</organism>
<dbReference type="RefSeq" id="WP_130020775.1">
    <property type="nucleotide sequence ID" value="NZ_SEWF01000011.1"/>
</dbReference>
<gene>
    <name evidence="1" type="ORF">EWM59_09745</name>
</gene>
<name>A0A4Q5M1H7_9BACT</name>
<proteinExistence type="predicted"/>
<accession>A0A4Q5M1H7</accession>
<comment type="caution">
    <text evidence="1">The sequence shown here is derived from an EMBL/GenBank/DDBJ whole genome shotgun (WGS) entry which is preliminary data.</text>
</comment>
<dbReference type="AlphaFoldDB" id="A0A4Q5M1H7"/>
<protein>
    <submittedName>
        <fullName evidence="1">Uncharacterized protein</fullName>
    </submittedName>
</protein>
<dbReference type="OrthoDB" id="1333924at2"/>
<dbReference type="Proteomes" id="UP000293162">
    <property type="component" value="Unassembled WGS sequence"/>
</dbReference>
<evidence type="ECO:0000313" key="2">
    <source>
        <dbReference type="Proteomes" id="UP000293162"/>
    </source>
</evidence>
<dbReference type="EMBL" id="SEWF01000011">
    <property type="protein sequence ID" value="RYU95895.1"/>
    <property type="molecule type" value="Genomic_DNA"/>
</dbReference>
<reference evidence="1 2" key="1">
    <citation type="submission" date="2019-02" db="EMBL/GenBank/DDBJ databases">
        <title>Bacterial novel species Emticicia sp. 17J42-9 isolated from soil.</title>
        <authorList>
            <person name="Jung H.-Y."/>
        </authorList>
    </citation>
    <scope>NUCLEOTIDE SEQUENCE [LARGE SCALE GENOMIC DNA]</scope>
    <source>
        <strain evidence="1 2">17J42-9</strain>
    </source>
</reference>
<evidence type="ECO:0000313" key="1">
    <source>
        <dbReference type="EMBL" id="RYU95895.1"/>
    </source>
</evidence>
<keyword evidence="2" id="KW-1185">Reference proteome</keyword>